<proteinExistence type="predicted"/>
<reference evidence="2 3" key="1">
    <citation type="submission" date="2017-02" db="EMBL/GenBank/DDBJ databases">
        <authorList>
            <person name="Peterson S.W."/>
        </authorList>
    </citation>
    <scope>NUCLEOTIDE SEQUENCE [LARGE SCALE GENOMIC DNA]</scope>
    <source>
        <strain evidence="2 3">2B3F</strain>
    </source>
</reference>
<feature type="region of interest" description="Disordered" evidence="1">
    <location>
        <begin position="1"/>
        <end position="68"/>
    </location>
</feature>
<evidence type="ECO:0000313" key="3">
    <source>
        <dbReference type="Proteomes" id="UP000196230"/>
    </source>
</evidence>
<gene>
    <name evidence="2" type="ORF">FM125_04290</name>
</gene>
<dbReference type="AlphaFoldDB" id="A0A1R4IST6"/>
<dbReference type="Proteomes" id="UP000196230">
    <property type="component" value="Unassembled WGS sequence"/>
</dbReference>
<sequence length="68" mass="7566">MARTVAPPVRWRTAGSRHARDPVKSRPDGHTALRRVRRPQRTPGSSVRTTRPADGLFPLGTEMLRGLP</sequence>
<name>A0A1R4IST6_9MICC</name>
<dbReference type="EMBL" id="FUKP01000025">
    <property type="protein sequence ID" value="SJN22739.1"/>
    <property type="molecule type" value="Genomic_DNA"/>
</dbReference>
<organism evidence="2 3">
    <name type="scientific">Micrococcus lylae</name>
    <dbReference type="NCBI Taxonomy" id="1273"/>
    <lineage>
        <taxon>Bacteria</taxon>
        <taxon>Bacillati</taxon>
        <taxon>Actinomycetota</taxon>
        <taxon>Actinomycetes</taxon>
        <taxon>Micrococcales</taxon>
        <taxon>Micrococcaceae</taxon>
        <taxon>Micrococcus</taxon>
    </lineage>
</organism>
<accession>A0A1R4IST6</accession>
<evidence type="ECO:0000256" key="1">
    <source>
        <dbReference type="SAM" id="MobiDB-lite"/>
    </source>
</evidence>
<feature type="compositionally biased region" description="Basic and acidic residues" evidence="1">
    <location>
        <begin position="18"/>
        <end position="31"/>
    </location>
</feature>
<protein>
    <submittedName>
        <fullName evidence="2">Uncharacterized protein</fullName>
    </submittedName>
</protein>
<evidence type="ECO:0000313" key="2">
    <source>
        <dbReference type="EMBL" id="SJN22739.1"/>
    </source>
</evidence>